<dbReference type="GeneID" id="55584234"/>
<dbReference type="PANTHER" id="PTHR14239:SF0">
    <property type="entry name" value="F420-DEPENDENT NADP REDUCTASE"/>
    <property type="match status" value="1"/>
</dbReference>
<evidence type="ECO:0000313" key="4">
    <source>
        <dbReference type="Proteomes" id="UP000509448"/>
    </source>
</evidence>
<dbReference type="InterPro" id="IPR036291">
    <property type="entry name" value="NAD(P)-bd_dom_sf"/>
</dbReference>
<dbReference type="GO" id="GO:0050661">
    <property type="term" value="F:NADP binding"/>
    <property type="evidence" value="ECO:0007669"/>
    <property type="project" value="InterPro"/>
</dbReference>
<accession>A0A4P2VB99</accession>
<proteinExistence type="predicted"/>
<dbReference type="KEGG" id="ccai:NAS2_0416"/>
<dbReference type="GO" id="GO:0070967">
    <property type="term" value="F:coenzyme F420 binding"/>
    <property type="evidence" value="ECO:0007669"/>
    <property type="project" value="InterPro"/>
</dbReference>
<dbReference type="InterPro" id="IPR051267">
    <property type="entry name" value="STEAP_metalloreductase"/>
</dbReference>
<evidence type="ECO:0000259" key="2">
    <source>
        <dbReference type="Pfam" id="PF03807"/>
    </source>
</evidence>
<dbReference type="GO" id="GO:0015677">
    <property type="term" value="P:copper ion import"/>
    <property type="evidence" value="ECO:0007669"/>
    <property type="project" value="TreeGrafter"/>
</dbReference>
<keyword evidence="4" id="KW-1185">Reference proteome</keyword>
<dbReference type="OrthoDB" id="8635at2157"/>
<protein>
    <submittedName>
        <fullName evidence="3">NADPH-dependent F420 reductase</fullName>
    </submittedName>
</protein>
<feature type="domain" description="Pyrroline-5-carboxylate reductase catalytic N-terminal" evidence="2">
    <location>
        <begin position="7"/>
        <end position="102"/>
    </location>
</feature>
<dbReference type="AlphaFoldDB" id="A0A4P2VB99"/>
<dbReference type="SUPFAM" id="SSF51735">
    <property type="entry name" value="NAD(P)-binding Rossmann-fold domains"/>
    <property type="match status" value="1"/>
</dbReference>
<organism evidence="3 4">
    <name type="scientific">Conexivisphaera calida</name>
    <dbReference type="NCBI Taxonomy" id="1874277"/>
    <lineage>
        <taxon>Archaea</taxon>
        <taxon>Nitrososphaerota</taxon>
        <taxon>Conexivisphaeria</taxon>
        <taxon>Conexivisphaerales</taxon>
        <taxon>Conexivisphaeraceae</taxon>
        <taxon>Conexivisphaera</taxon>
    </lineage>
</organism>
<dbReference type="NCBIfam" id="TIGR01915">
    <property type="entry name" value="npdG"/>
    <property type="match status" value="1"/>
</dbReference>
<dbReference type="RefSeq" id="WP_174448109.1">
    <property type="nucleotide sequence ID" value="NZ_AP018732.1"/>
</dbReference>
<dbReference type="GO" id="GO:0016651">
    <property type="term" value="F:oxidoreductase activity, acting on NAD(P)H"/>
    <property type="evidence" value="ECO:0007669"/>
    <property type="project" value="InterPro"/>
</dbReference>
<evidence type="ECO:0000256" key="1">
    <source>
        <dbReference type="ARBA" id="ARBA00023002"/>
    </source>
</evidence>
<dbReference type="GO" id="GO:0006740">
    <property type="term" value="P:NADPH regeneration"/>
    <property type="evidence" value="ECO:0007669"/>
    <property type="project" value="InterPro"/>
</dbReference>
<reference evidence="3 4" key="1">
    <citation type="journal article" date="2019" name="ISME J.">
        <title>Isolation and characterization of a thermophilic sulfur- and iron-reducing thaumarchaeote from a terrestrial acidic hot spring.</title>
        <authorList>
            <person name="Kato S."/>
            <person name="Itoh T."/>
            <person name="Yuki M."/>
            <person name="Nagamori M."/>
            <person name="Ohnishi M."/>
            <person name="Uematsu K."/>
            <person name="Suzuki K."/>
            <person name="Takashina T."/>
            <person name="Ohkuma M."/>
        </authorList>
    </citation>
    <scope>NUCLEOTIDE SEQUENCE [LARGE SCALE GENOMIC DNA]</scope>
    <source>
        <strain evidence="3 4">NAS-02</strain>
    </source>
</reference>
<sequence>MRASPSIAILGGTGDLGEGLALRLCPGHSVIVGSRDPTRAASRAAEYAARSGCAGIEGSGNVDAAARADYVILAAPADALPGLLDEIAGNIREESLVVSPVVPMSRRSGVFVHDVSALDPGSNSAAEYVAKRLGRGIRVAAAFHTIPAGLLSDVDRRLDVDVLVASDDAAFRAMSEDLRVDGIRYLHAGPLELARYLEQLVPLLLNVGRRNGIRNPSLKVI</sequence>
<dbReference type="Pfam" id="PF03807">
    <property type="entry name" value="F420_oxidored"/>
    <property type="match status" value="1"/>
</dbReference>
<dbReference type="EMBL" id="AP018732">
    <property type="protein sequence ID" value="BBE41806.1"/>
    <property type="molecule type" value="Genomic_DNA"/>
</dbReference>
<dbReference type="PANTHER" id="PTHR14239">
    <property type="entry name" value="DUDULIN-RELATED"/>
    <property type="match status" value="1"/>
</dbReference>
<dbReference type="Proteomes" id="UP000509448">
    <property type="component" value="Chromosome"/>
</dbReference>
<gene>
    <name evidence="3" type="ORF">NAS2_0416</name>
</gene>
<dbReference type="GO" id="GO:0052851">
    <property type="term" value="F:ferric-chelate reductase (NADPH) activity"/>
    <property type="evidence" value="ECO:0007669"/>
    <property type="project" value="TreeGrafter"/>
</dbReference>
<dbReference type="GO" id="GO:0008823">
    <property type="term" value="F:cupric reductase (NADH) activity"/>
    <property type="evidence" value="ECO:0007669"/>
    <property type="project" value="TreeGrafter"/>
</dbReference>
<dbReference type="InterPro" id="IPR028939">
    <property type="entry name" value="P5C_Rdtase_cat_N"/>
</dbReference>
<name>A0A4P2VB99_9ARCH</name>
<keyword evidence="1" id="KW-0560">Oxidoreductase</keyword>
<dbReference type="Gene3D" id="3.40.50.720">
    <property type="entry name" value="NAD(P)-binding Rossmann-like Domain"/>
    <property type="match status" value="1"/>
</dbReference>
<dbReference type="GO" id="GO:0005886">
    <property type="term" value="C:plasma membrane"/>
    <property type="evidence" value="ECO:0007669"/>
    <property type="project" value="TreeGrafter"/>
</dbReference>
<evidence type="ECO:0000313" key="3">
    <source>
        <dbReference type="EMBL" id="BBE41806.1"/>
    </source>
</evidence>
<dbReference type="InterPro" id="IPR010185">
    <property type="entry name" value="NpdG"/>
</dbReference>